<feature type="chain" id="PRO_5008354872" evidence="1">
    <location>
        <begin position="21"/>
        <end position="197"/>
    </location>
</feature>
<name>A0A1A7BCY8_9SPHN</name>
<keyword evidence="1" id="KW-0732">Signal</keyword>
<dbReference type="EMBL" id="LZYB01000006">
    <property type="protein sequence ID" value="OBV10388.1"/>
    <property type="molecule type" value="Genomic_DNA"/>
</dbReference>
<evidence type="ECO:0000313" key="3">
    <source>
        <dbReference type="Proteomes" id="UP000092484"/>
    </source>
</evidence>
<evidence type="ECO:0000313" key="2">
    <source>
        <dbReference type="EMBL" id="OBV10388.1"/>
    </source>
</evidence>
<sequence length="197" mass="21839">MRMVRWTGLALLPLAAVAQAQAIKSEPEMKIFSAGEIEAIAMPELAYTPDERIAADFDKYFFFHREGTDFSRAYADITECDSLASGINFYMGANDAAIAAASANYGMLAGGIGGAIGGLMADAIFGSAERRRIKRINLRNCMFYKGYDRYGLEKDLWQEFHFEEGLNRENAKDREAALLKQARVASGPKPQYEVLEP</sequence>
<dbReference type="STRING" id="1300349.I603_2350"/>
<keyword evidence="3" id="KW-1185">Reference proteome</keyword>
<reference evidence="2 3" key="1">
    <citation type="submission" date="2016-06" db="EMBL/GenBank/DDBJ databases">
        <title>Genome sequence of Porphyrobacter dokdonensis DSW-74.</title>
        <authorList>
            <person name="Kim J.F."/>
            <person name="Song J.Y."/>
        </authorList>
    </citation>
    <scope>NUCLEOTIDE SEQUENCE [LARGE SCALE GENOMIC DNA]</scope>
    <source>
        <strain evidence="2 3">DSW-74</strain>
    </source>
</reference>
<comment type="caution">
    <text evidence="2">The sequence shown here is derived from an EMBL/GenBank/DDBJ whole genome shotgun (WGS) entry which is preliminary data.</text>
</comment>
<evidence type="ECO:0000256" key="1">
    <source>
        <dbReference type="SAM" id="SignalP"/>
    </source>
</evidence>
<dbReference type="Proteomes" id="UP000092484">
    <property type="component" value="Unassembled WGS sequence"/>
</dbReference>
<proteinExistence type="predicted"/>
<gene>
    <name evidence="2" type="ORF">I603_2350</name>
</gene>
<accession>A0A1A7BCY8</accession>
<dbReference type="AlphaFoldDB" id="A0A1A7BCY8"/>
<dbReference type="RefSeq" id="WP_068865232.1">
    <property type="nucleotide sequence ID" value="NZ_LZYB01000006.1"/>
</dbReference>
<feature type="signal peptide" evidence="1">
    <location>
        <begin position="1"/>
        <end position="20"/>
    </location>
</feature>
<organism evidence="2 3">
    <name type="scientific">Erythrobacter dokdonensis DSW-74</name>
    <dbReference type="NCBI Taxonomy" id="1300349"/>
    <lineage>
        <taxon>Bacteria</taxon>
        <taxon>Pseudomonadati</taxon>
        <taxon>Pseudomonadota</taxon>
        <taxon>Alphaproteobacteria</taxon>
        <taxon>Sphingomonadales</taxon>
        <taxon>Erythrobacteraceae</taxon>
        <taxon>Erythrobacter/Porphyrobacter group</taxon>
        <taxon>Erythrobacter</taxon>
    </lineage>
</organism>
<protein>
    <submittedName>
        <fullName evidence="2">Uncharacterized protein</fullName>
    </submittedName>
</protein>